<evidence type="ECO:0000313" key="1">
    <source>
        <dbReference type="EMBL" id="GAF82983.1"/>
    </source>
</evidence>
<dbReference type="EMBL" id="BARS01007428">
    <property type="protein sequence ID" value="GAF82983.1"/>
    <property type="molecule type" value="Genomic_DNA"/>
</dbReference>
<accession>X0SPH8</accession>
<organism evidence="1">
    <name type="scientific">marine sediment metagenome</name>
    <dbReference type="NCBI Taxonomy" id="412755"/>
    <lineage>
        <taxon>unclassified sequences</taxon>
        <taxon>metagenomes</taxon>
        <taxon>ecological metagenomes</taxon>
    </lineage>
</organism>
<feature type="non-terminal residue" evidence="1">
    <location>
        <position position="1"/>
    </location>
</feature>
<gene>
    <name evidence="1" type="ORF">S01H1_14300</name>
</gene>
<reference evidence="1" key="1">
    <citation type="journal article" date="2014" name="Front. Microbiol.">
        <title>High frequency of phylogenetically diverse reductive dehalogenase-homologous genes in deep subseafloor sedimentary metagenomes.</title>
        <authorList>
            <person name="Kawai M."/>
            <person name="Futagami T."/>
            <person name="Toyoda A."/>
            <person name="Takaki Y."/>
            <person name="Nishi S."/>
            <person name="Hori S."/>
            <person name="Arai W."/>
            <person name="Tsubouchi T."/>
            <person name="Morono Y."/>
            <person name="Uchiyama I."/>
            <person name="Ito T."/>
            <person name="Fujiyama A."/>
            <person name="Inagaki F."/>
            <person name="Takami H."/>
        </authorList>
    </citation>
    <scope>NUCLEOTIDE SEQUENCE</scope>
    <source>
        <strain evidence="1">Expedition CK06-06</strain>
    </source>
</reference>
<comment type="caution">
    <text evidence="1">The sequence shown here is derived from an EMBL/GenBank/DDBJ whole genome shotgun (WGS) entry which is preliminary data.</text>
</comment>
<proteinExistence type="predicted"/>
<name>X0SPH8_9ZZZZ</name>
<protein>
    <submittedName>
        <fullName evidence="1">Uncharacterized protein</fullName>
    </submittedName>
</protein>
<dbReference type="AlphaFoldDB" id="X0SPH8"/>
<sequence>GTNDFTYYPERLAAIRKLAPDPGAMAPFLDLKASGYYTHKPDTKFSDEEIEYMLRNKMPVFMKLHGVRCINWKVSSPNPSYPIDGHPYMIGNKHMQGDGMYIDNTLPCAMRGCGQPASAHTCDKVLVLELTENCTSSAAGAALKPLLESVEEHGIDGAVFMETDPQYKVIEDDAEQGVSL</sequence>